<keyword evidence="3" id="KW-1185">Reference proteome</keyword>
<protein>
    <recommendedName>
        <fullName evidence="4">DUF4377 domain-containing protein</fullName>
    </recommendedName>
</protein>
<proteinExistence type="predicted"/>
<evidence type="ECO:0000313" key="2">
    <source>
        <dbReference type="EMBL" id="MCG2589726.1"/>
    </source>
</evidence>
<dbReference type="RefSeq" id="WP_237855086.1">
    <property type="nucleotide sequence ID" value="NZ_JAKLWS010000020.1"/>
</dbReference>
<comment type="caution">
    <text evidence="2">The sequence shown here is derived from an EMBL/GenBank/DDBJ whole genome shotgun (WGS) entry which is preliminary data.</text>
</comment>
<feature type="chain" id="PRO_5046152836" description="DUF4377 domain-containing protein" evidence="1">
    <location>
        <begin position="25"/>
        <end position="116"/>
    </location>
</feature>
<sequence length="116" mass="12818">MKLKKPIFRFCTVLLIAFTTTACSSSNVSGNEDIIRDQAGTLRWGGAPAVDGVGMLFIVDEAEYGAPGTPDDYPEFFEENIYEVEVRADFKLTGEESVRGWGATFPAIEFIKIEKL</sequence>
<evidence type="ECO:0000313" key="3">
    <source>
        <dbReference type="Proteomes" id="UP001165366"/>
    </source>
</evidence>
<dbReference type="PROSITE" id="PS51257">
    <property type="entry name" value="PROKAR_LIPOPROTEIN"/>
    <property type="match status" value="1"/>
</dbReference>
<dbReference type="EMBL" id="JAKLWS010000020">
    <property type="protein sequence ID" value="MCG2589726.1"/>
    <property type="molecule type" value="Genomic_DNA"/>
</dbReference>
<gene>
    <name evidence="2" type="ORF">L6773_14190</name>
</gene>
<name>A0ABS9KFV2_9BACT</name>
<reference evidence="2" key="2">
    <citation type="submission" date="2024-05" db="EMBL/GenBank/DDBJ databases">
        <title>Rhodohalobacter halophilus gen. nov., sp. nov., a moderately halophilic member of the family Balneolaceae.</title>
        <authorList>
            <person name="Xia J."/>
        </authorList>
    </citation>
    <scope>NUCLEOTIDE SEQUENCE</scope>
    <source>
        <strain evidence="2">WB101</strain>
    </source>
</reference>
<dbReference type="Proteomes" id="UP001165366">
    <property type="component" value="Unassembled WGS sequence"/>
</dbReference>
<reference evidence="2" key="1">
    <citation type="submission" date="2022-01" db="EMBL/GenBank/DDBJ databases">
        <authorList>
            <person name="Wang Y."/>
        </authorList>
    </citation>
    <scope>NUCLEOTIDE SEQUENCE</scope>
    <source>
        <strain evidence="2">WB101</strain>
    </source>
</reference>
<feature type="signal peptide" evidence="1">
    <location>
        <begin position="1"/>
        <end position="24"/>
    </location>
</feature>
<evidence type="ECO:0008006" key="4">
    <source>
        <dbReference type="Google" id="ProtNLM"/>
    </source>
</evidence>
<organism evidence="2 3">
    <name type="scientific">Rhodohalobacter sulfatireducens</name>
    <dbReference type="NCBI Taxonomy" id="2911366"/>
    <lineage>
        <taxon>Bacteria</taxon>
        <taxon>Pseudomonadati</taxon>
        <taxon>Balneolota</taxon>
        <taxon>Balneolia</taxon>
        <taxon>Balneolales</taxon>
        <taxon>Balneolaceae</taxon>
        <taxon>Rhodohalobacter</taxon>
    </lineage>
</organism>
<keyword evidence="1" id="KW-0732">Signal</keyword>
<evidence type="ECO:0000256" key="1">
    <source>
        <dbReference type="SAM" id="SignalP"/>
    </source>
</evidence>
<accession>A0ABS9KFV2</accession>